<evidence type="ECO:0000313" key="3">
    <source>
        <dbReference type="Proteomes" id="UP000821853"/>
    </source>
</evidence>
<sequence length="64" mass="6982">MHRLTCHSFCAARETPEGQRFRRTEAASFLRASCRGARDAAAKDDRVSTPGSPSTWTGSPLTDV</sequence>
<accession>A0A9J6FYI7</accession>
<dbReference type="AlphaFoldDB" id="A0A9J6FYI7"/>
<gene>
    <name evidence="2" type="ORF">HPB48_004004</name>
</gene>
<feature type="compositionally biased region" description="Basic and acidic residues" evidence="1">
    <location>
        <begin position="38"/>
        <end position="47"/>
    </location>
</feature>
<proteinExistence type="predicted"/>
<evidence type="ECO:0000256" key="1">
    <source>
        <dbReference type="SAM" id="MobiDB-lite"/>
    </source>
</evidence>
<reference evidence="2 3" key="1">
    <citation type="journal article" date="2020" name="Cell">
        <title>Large-Scale Comparative Analyses of Tick Genomes Elucidate Their Genetic Diversity and Vector Capacities.</title>
        <authorList>
            <consortium name="Tick Genome and Microbiome Consortium (TIGMIC)"/>
            <person name="Jia N."/>
            <person name="Wang J."/>
            <person name="Shi W."/>
            <person name="Du L."/>
            <person name="Sun Y."/>
            <person name="Zhan W."/>
            <person name="Jiang J.F."/>
            <person name="Wang Q."/>
            <person name="Zhang B."/>
            <person name="Ji P."/>
            <person name="Bell-Sakyi L."/>
            <person name="Cui X.M."/>
            <person name="Yuan T.T."/>
            <person name="Jiang B.G."/>
            <person name="Yang W.F."/>
            <person name="Lam T.T."/>
            <person name="Chang Q.C."/>
            <person name="Ding S.J."/>
            <person name="Wang X.J."/>
            <person name="Zhu J.G."/>
            <person name="Ruan X.D."/>
            <person name="Zhao L."/>
            <person name="Wei J.T."/>
            <person name="Ye R.Z."/>
            <person name="Que T.C."/>
            <person name="Du C.H."/>
            <person name="Zhou Y.H."/>
            <person name="Cheng J.X."/>
            <person name="Dai P.F."/>
            <person name="Guo W.B."/>
            <person name="Han X.H."/>
            <person name="Huang E.J."/>
            <person name="Li L.F."/>
            <person name="Wei W."/>
            <person name="Gao Y.C."/>
            <person name="Liu J.Z."/>
            <person name="Shao H.Z."/>
            <person name="Wang X."/>
            <person name="Wang C.C."/>
            <person name="Yang T.C."/>
            <person name="Huo Q.B."/>
            <person name="Li W."/>
            <person name="Chen H.Y."/>
            <person name="Chen S.E."/>
            <person name="Zhou L.G."/>
            <person name="Ni X.B."/>
            <person name="Tian J.H."/>
            <person name="Sheng Y."/>
            <person name="Liu T."/>
            <person name="Pan Y.S."/>
            <person name="Xia L.Y."/>
            <person name="Li J."/>
            <person name="Zhao F."/>
            <person name="Cao W.C."/>
        </authorList>
    </citation>
    <scope>NUCLEOTIDE SEQUENCE [LARGE SCALE GENOMIC DNA]</scope>
    <source>
        <strain evidence="2">HaeL-2018</strain>
    </source>
</reference>
<feature type="compositionally biased region" description="Low complexity" evidence="1">
    <location>
        <begin position="48"/>
        <end position="64"/>
    </location>
</feature>
<dbReference type="Proteomes" id="UP000821853">
    <property type="component" value="Chromosome 2"/>
</dbReference>
<dbReference type="VEuPathDB" id="VectorBase:HLOH_054043"/>
<organism evidence="2 3">
    <name type="scientific">Haemaphysalis longicornis</name>
    <name type="common">Bush tick</name>
    <dbReference type="NCBI Taxonomy" id="44386"/>
    <lineage>
        <taxon>Eukaryota</taxon>
        <taxon>Metazoa</taxon>
        <taxon>Ecdysozoa</taxon>
        <taxon>Arthropoda</taxon>
        <taxon>Chelicerata</taxon>
        <taxon>Arachnida</taxon>
        <taxon>Acari</taxon>
        <taxon>Parasitiformes</taxon>
        <taxon>Ixodida</taxon>
        <taxon>Ixodoidea</taxon>
        <taxon>Ixodidae</taxon>
        <taxon>Haemaphysalinae</taxon>
        <taxon>Haemaphysalis</taxon>
    </lineage>
</organism>
<name>A0A9J6FYI7_HAELO</name>
<keyword evidence="3" id="KW-1185">Reference proteome</keyword>
<dbReference type="EMBL" id="JABSTR010000004">
    <property type="protein sequence ID" value="KAH9367409.1"/>
    <property type="molecule type" value="Genomic_DNA"/>
</dbReference>
<protein>
    <submittedName>
        <fullName evidence="2">Uncharacterized protein</fullName>
    </submittedName>
</protein>
<feature type="region of interest" description="Disordered" evidence="1">
    <location>
        <begin position="38"/>
        <end position="64"/>
    </location>
</feature>
<comment type="caution">
    <text evidence="2">The sequence shown here is derived from an EMBL/GenBank/DDBJ whole genome shotgun (WGS) entry which is preliminary data.</text>
</comment>
<evidence type="ECO:0000313" key="2">
    <source>
        <dbReference type="EMBL" id="KAH9367409.1"/>
    </source>
</evidence>